<feature type="transmembrane region" description="Helical" evidence="1">
    <location>
        <begin position="229"/>
        <end position="248"/>
    </location>
</feature>
<dbReference type="Pfam" id="PF10129">
    <property type="entry name" value="OpgC_C"/>
    <property type="match status" value="1"/>
</dbReference>
<name>A0A1G6KJX8_9PROT</name>
<feature type="transmembrane region" description="Helical" evidence="1">
    <location>
        <begin position="85"/>
        <end position="106"/>
    </location>
</feature>
<feature type="transmembrane region" description="Helical" evidence="1">
    <location>
        <begin position="144"/>
        <end position="162"/>
    </location>
</feature>
<dbReference type="PANTHER" id="PTHR38592">
    <property type="entry name" value="BLL4819 PROTEIN"/>
    <property type="match status" value="1"/>
</dbReference>
<organism evidence="2 3">
    <name type="scientific">Belnapia rosea</name>
    <dbReference type="NCBI Taxonomy" id="938405"/>
    <lineage>
        <taxon>Bacteria</taxon>
        <taxon>Pseudomonadati</taxon>
        <taxon>Pseudomonadota</taxon>
        <taxon>Alphaproteobacteria</taxon>
        <taxon>Acetobacterales</taxon>
        <taxon>Roseomonadaceae</taxon>
        <taxon>Belnapia</taxon>
    </lineage>
</organism>
<gene>
    <name evidence="2" type="ORF">SAMN04487779_1001549</name>
</gene>
<evidence type="ECO:0000256" key="1">
    <source>
        <dbReference type="SAM" id="Phobius"/>
    </source>
</evidence>
<dbReference type="RefSeq" id="WP_090660184.1">
    <property type="nucleotide sequence ID" value="NZ_FMZX01000001.1"/>
</dbReference>
<accession>A0A1G6KJX8</accession>
<feature type="transmembrane region" description="Helical" evidence="1">
    <location>
        <begin position="49"/>
        <end position="64"/>
    </location>
</feature>
<feature type="transmembrane region" description="Helical" evidence="1">
    <location>
        <begin position="182"/>
        <end position="208"/>
    </location>
</feature>
<proteinExistence type="predicted"/>
<keyword evidence="1" id="KW-0812">Transmembrane</keyword>
<evidence type="ECO:0000313" key="3">
    <source>
        <dbReference type="Proteomes" id="UP000198925"/>
    </source>
</evidence>
<keyword evidence="3" id="KW-1185">Reference proteome</keyword>
<protein>
    <submittedName>
        <fullName evidence="2">OpgC protein</fullName>
    </submittedName>
</protein>
<dbReference type="AlphaFoldDB" id="A0A1G6KJX8"/>
<reference evidence="2 3" key="1">
    <citation type="submission" date="2016-10" db="EMBL/GenBank/DDBJ databases">
        <authorList>
            <person name="de Groot N.N."/>
        </authorList>
    </citation>
    <scope>NUCLEOTIDE SEQUENCE [LARGE SCALE GENOMIC DNA]</scope>
    <source>
        <strain evidence="2 3">CPCC 100156</strain>
    </source>
</reference>
<feature type="transmembrane region" description="Helical" evidence="1">
    <location>
        <begin position="20"/>
        <end position="43"/>
    </location>
</feature>
<dbReference type="InterPro" id="IPR014550">
    <property type="entry name" value="UCP028704_OpgC"/>
</dbReference>
<sequence length="288" mass="31458">MLQRPPRDTRLDLLRGWLQLQIFASHAHGSLIGIWGISAAWGLSDSSEQFLFLSGFALGSVLVLKEHRAGPRAAWRDLMLRVARLWRTHLIVVCGFAALVIATEMAFRWPGEAAAMGWSWLLVEPWLALPAAAILLYQPQYMGILPVFILCMLALALLIRGMERVGAWALLPPLALYGAVQAWGWHLPGLGGTEVEFNPLAYVVVVLIPPRPMTPRAWPAQALAAAGRNSLNVFCLGLFFSYAAASLFRAFPGAVPWLDLPLVGGGALGLMAVAQAAERRRRDPALAR</sequence>
<keyword evidence="1" id="KW-1133">Transmembrane helix</keyword>
<dbReference type="EMBL" id="FMZX01000001">
    <property type="protein sequence ID" value="SDC31389.1"/>
    <property type="molecule type" value="Genomic_DNA"/>
</dbReference>
<keyword evidence="1" id="KW-0472">Membrane</keyword>
<evidence type="ECO:0000313" key="2">
    <source>
        <dbReference type="EMBL" id="SDC31389.1"/>
    </source>
</evidence>
<feature type="transmembrane region" description="Helical" evidence="1">
    <location>
        <begin position="254"/>
        <end position="274"/>
    </location>
</feature>
<dbReference type="Proteomes" id="UP000198925">
    <property type="component" value="Unassembled WGS sequence"/>
</dbReference>
<dbReference type="PANTHER" id="PTHR38592:SF3">
    <property type="entry name" value="BLL4819 PROTEIN"/>
    <property type="match status" value="1"/>
</dbReference>